<dbReference type="AlphaFoldDB" id="A0A432AU73"/>
<reference evidence="8 11" key="2">
    <citation type="submission" date="2019-11" db="EMBL/GenBank/DDBJ databases">
        <title>Green- and brown-colored morphotypes of Chlorobia in the stratified aquatic ecosystems of Kandalaksha Gulf (White Sea): A model for study of the accessory genome evolution.</title>
        <authorList>
            <person name="Grouzdev D.S."/>
        </authorList>
    </citation>
    <scope>NUCLEOTIDE SEQUENCE [LARGE SCALE GENOMIC DNA]</scope>
    <source>
        <strain evidence="8 11">ZM</strain>
    </source>
</reference>
<feature type="transmembrane region" description="Helical" evidence="6">
    <location>
        <begin position="274"/>
        <end position="301"/>
    </location>
</feature>
<keyword evidence="6" id="KW-0812">Transmembrane</keyword>
<evidence type="ECO:0000256" key="3">
    <source>
        <dbReference type="ARBA" id="ARBA00022676"/>
    </source>
</evidence>
<evidence type="ECO:0000256" key="2">
    <source>
        <dbReference type="ARBA" id="ARBA00022475"/>
    </source>
</evidence>
<dbReference type="GO" id="GO:0005886">
    <property type="term" value="C:plasma membrane"/>
    <property type="evidence" value="ECO:0007669"/>
    <property type="project" value="UniProtKB-SubCell"/>
</dbReference>
<evidence type="ECO:0000259" key="7">
    <source>
        <dbReference type="Pfam" id="PF00535"/>
    </source>
</evidence>
<evidence type="ECO:0000313" key="8">
    <source>
        <dbReference type="EMBL" id="MWV53576.1"/>
    </source>
</evidence>
<keyword evidence="5 6" id="KW-0472">Membrane</keyword>
<dbReference type="PANTHER" id="PTHR43646">
    <property type="entry name" value="GLYCOSYLTRANSFERASE"/>
    <property type="match status" value="1"/>
</dbReference>
<dbReference type="RefSeq" id="WP_011889559.1">
    <property type="nucleotide sequence ID" value="NZ_CP041698.1"/>
</dbReference>
<dbReference type="InterPro" id="IPR029044">
    <property type="entry name" value="Nucleotide-diphossugar_trans"/>
</dbReference>
<sequence length="382" mass="42821">MLLFYQLLVLGVLIVLWAILISNLIELRPLPQVMEGREGAGPMVSVLVPARNEEDTIARCIASLERQQYPEFEILILDDGSTDRTAEILRRLEKEGGGRVRIFSGKPLPQGWHGKSWACFQLAGEARGDMFLFTDADTAHGPDSIARSVRGIEESGADMLSLTPFQELGSFWEKVVVPMVYVILVSLLPIRLVKSSRQPSFCFANGQFILFRREFYSRMGGHEAVRRDLVEDVWLCMKAKSLGGRVAAYNGTDVVSCRMYRNFREVWAGFSKNLFAGLSYSIPGLVVMIVFTLMLFVVPWIVMFSSMAAGSFGLVEFQLPLLQIALVLLCRVLIAFRFRQSAVFALLDPLARLVLVAIALNSFRLMAWSGGAVWKGRQYKFS</sequence>
<gene>
    <name evidence="9" type="ORF">EKD02_06070</name>
    <name evidence="8" type="ORF">GJ685_00680</name>
</gene>
<feature type="transmembrane region" description="Helical" evidence="6">
    <location>
        <begin position="350"/>
        <end position="374"/>
    </location>
</feature>
<accession>A0A432AU73</accession>
<dbReference type="GO" id="GO:0016757">
    <property type="term" value="F:glycosyltransferase activity"/>
    <property type="evidence" value="ECO:0007669"/>
    <property type="project" value="UniProtKB-KW"/>
</dbReference>
<keyword evidence="3" id="KW-0328">Glycosyltransferase</keyword>
<feature type="domain" description="Glycosyltransferase 2-like" evidence="7">
    <location>
        <begin position="45"/>
        <end position="218"/>
    </location>
</feature>
<evidence type="ECO:0000313" key="9">
    <source>
        <dbReference type="EMBL" id="RTY37863.1"/>
    </source>
</evidence>
<dbReference type="Gene3D" id="3.90.550.10">
    <property type="entry name" value="Spore Coat Polysaccharide Biosynthesis Protein SpsA, Chain A"/>
    <property type="match status" value="1"/>
</dbReference>
<dbReference type="Proteomes" id="UP000279908">
    <property type="component" value="Unassembled WGS sequence"/>
</dbReference>
<comment type="caution">
    <text evidence="9">The sequence shown here is derived from an EMBL/GenBank/DDBJ whole genome shotgun (WGS) entry which is preliminary data.</text>
</comment>
<keyword evidence="11" id="KW-1185">Reference proteome</keyword>
<keyword evidence="2" id="KW-1003">Cell membrane</keyword>
<evidence type="ECO:0000256" key="4">
    <source>
        <dbReference type="ARBA" id="ARBA00022679"/>
    </source>
</evidence>
<feature type="transmembrane region" description="Helical" evidence="6">
    <location>
        <begin position="321"/>
        <end position="338"/>
    </location>
</feature>
<evidence type="ECO:0000313" key="10">
    <source>
        <dbReference type="Proteomes" id="UP000279908"/>
    </source>
</evidence>
<reference evidence="9 10" key="1">
    <citation type="submission" date="2018-12" db="EMBL/GenBank/DDBJ databases">
        <authorList>
            <person name="Lunina O.N."/>
            <person name="Grouzdev D.S."/>
            <person name="Gorlenko V.M."/>
            <person name="Savvichev A.S."/>
        </authorList>
    </citation>
    <scope>NUCLEOTIDE SEQUENCE [LARGE SCALE GENOMIC DNA]</scope>
    <source>
        <strain evidence="9 10">BrKhr-17</strain>
    </source>
</reference>
<dbReference type="PANTHER" id="PTHR43646:SF2">
    <property type="entry name" value="GLYCOSYLTRANSFERASE 2-LIKE DOMAIN-CONTAINING PROTEIN"/>
    <property type="match status" value="1"/>
</dbReference>
<protein>
    <submittedName>
        <fullName evidence="9">Glycosyltransferase</fullName>
    </submittedName>
</protein>
<dbReference type="EMBL" id="RXYK01000007">
    <property type="protein sequence ID" value="RTY37863.1"/>
    <property type="molecule type" value="Genomic_DNA"/>
</dbReference>
<proteinExistence type="predicted"/>
<dbReference type="Proteomes" id="UP000489351">
    <property type="component" value="Unassembled WGS sequence"/>
</dbReference>
<dbReference type="CDD" id="cd00761">
    <property type="entry name" value="Glyco_tranf_GTA_type"/>
    <property type="match status" value="1"/>
</dbReference>
<dbReference type="EMBL" id="WUBZ01000001">
    <property type="protein sequence ID" value="MWV53576.1"/>
    <property type="molecule type" value="Genomic_DNA"/>
</dbReference>
<dbReference type="Pfam" id="PF00535">
    <property type="entry name" value="Glycos_transf_2"/>
    <property type="match status" value="1"/>
</dbReference>
<keyword evidence="6" id="KW-1133">Transmembrane helix</keyword>
<organism evidence="9 10">
    <name type="scientific">Chlorobium phaeovibrioides</name>
    <dbReference type="NCBI Taxonomy" id="1094"/>
    <lineage>
        <taxon>Bacteria</taxon>
        <taxon>Pseudomonadati</taxon>
        <taxon>Chlorobiota</taxon>
        <taxon>Chlorobiia</taxon>
        <taxon>Chlorobiales</taxon>
        <taxon>Chlorobiaceae</taxon>
        <taxon>Chlorobium/Pelodictyon group</taxon>
        <taxon>Chlorobium</taxon>
    </lineage>
</organism>
<evidence type="ECO:0000313" key="11">
    <source>
        <dbReference type="Proteomes" id="UP000489351"/>
    </source>
</evidence>
<name>A0A432AU73_CHLPH</name>
<dbReference type="OMA" id="YLLMTVD"/>
<evidence type="ECO:0000256" key="6">
    <source>
        <dbReference type="SAM" id="Phobius"/>
    </source>
</evidence>
<evidence type="ECO:0000256" key="1">
    <source>
        <dbReference type="ARBA" id="ARBA00004236"/>
    </source>
</evidence>
<dbReference type="InterPro" id="IPR001173">
    <property type="entry name" value="Glyco_trans_2-like"/>
</dbReference>
<keyword evidence="4 9" id="KW-0808">Transferase</keyword>
<dbReference type="SUPFAM" id="SSF53448">
    <property type="entry name" value="Nucleotide-diphospho-sugar transferases"/>
    <property type="match status" value="1"/>
</dbReference>
<comment type="subcellular location">
    <subcellularLocation>
        <location evidence="1">Cell membrane</location>
    </subcellularLocation>
</comment>
<evidence type="ECO:0000256" key="5">
    <source>
        <dbReference type="ARBA" id="ARBA00023136"/>
    </source>
</evidence>
<feature type="transmembrane region" description="Helical" evidence="6">
    <location>
        <begin position="7"/>
        <end position="25"/>
    </location>
</feature>